<dbReference type="GO" id="GO:0005634">
    <property type="term" value="C:nucleus"/>
    <property type="evidence" value="ECO:0007669"/>
    <property type="project" value="TreeGrafter"/>
</dbReference>
<dbReference type="EMBL" id="JANBPY010000010">
    <property type="protein sequence ID" value="KAJ1969982.1"/>
    <property type="molecule type" value="Genomic_DNA"/>
</dbReference>
<dbReference type="GO" id="GO:0006298">
    <property type="term" value="P:mismatch repair"/>
    <property type="evidence" value="ECO:0007669"/>
    <property type="project" value="InterPro"/>
</dbReference>
<dbReference type="InterPro" id="IPR036187">
    <property type="entry name" value="DNA_mismatch_repair_MutS_sf"/>
</dbReference>
<comment type="similarity">
    <text evidence="1">Belongs to the DNA mismatch repair MutS family.</text>
</comment>
<dbReference type="AlphaFoldDB" id="A0A9W8AWA7"/>
<comment type="caution">
    <text evidence="7">The sequence shown here is derived from an EMBL/GenBank/DDBJ whole genome shotgun (WGS) entry which is preliminary data.</text>
</comment>
<dbReference type="GO" id="GO:0140664">
    <property type="term" value="F:ATP-dependent DNA damage sensor activity"/>
    <property type="evidence" value="ECO:0007669"/>
    <property type="project" value="InterPro"/>
</dbReference>
<reference evidence="7" key="1">
    <citation type="submission" date="2022-07" db="EMBL/GenBank/DDBJ databases">
        <title>Phylogenomic reconstructions and comparative analyses of Kickxellomycotina fungi.</title>
        <authorList>
            <person name="Reynolds N.K."/>
            <person name="Stajich J.E."/>
            <person name="Barry K."/>
            <person name="Grigoriev I.V."/>
            <person name="Crous P."/>
            <person name="Smith M.E."/>
        </authorList>
    </citation>
    <scope>NUCLEOTIDE SEQUENCE</scope>
    <source>
        <strain evidence="7">RSA 1196</strain>
    </source>
</reference>
<name>A0A9W8AWA7_9FUNG</name>
<dbReference type="GO" id="GO:0051026">
    <property type="term" value="P:chiasma assembly"/>
    <property type="evidence" value="ECO:0007669"/>
    <property type="project" value="TreeGrafter"/>
</dbReference>
<evidence type="ECO:0000313" key="7">
    <source>
        <dbReference type="EMBL" id="KAJ1969982.1"/>
    </source>
</evidence>
<evidence type="ECO:0000259" key="6">
    <source>
        <dbReference type="PROSITE" id="PS00486"/>
    </source>
</evidence>
<dbReference type="GO" id="GO:0005524">
    <property type="term" value="F:ATP binding"/>
    <property type="evidence" value="ECO:0007669"/>
    <property type="project" value="UniProtKB-KW"/>
</dbReference>
<dbReference type="Proteomes" id="UP001150925">
    <property type="component" value="Unassembled WGS sequence"/>
</dbReference>
<keyword evidence="3" id="KW-0067">ATP-binding</keyword>
<gene>
    <name evidence="7" type="primary">MSH5</name>
    <name evidence="7" type="ORF">IWQ62_000259</name>
</gene>
<sequence length="476" mass="52069">MSSALADSRSNTLALPSASISESIPSGTGQQSTTSHEPSFVDSVVLALTTSRDRLGCAYFHQRDRTLYYLQDAVSAFRVELYSEVKQQVLPTRVILDSGMGPQFLKGIKEAERATNCPAQVMVVPPGDFSKATATSWLTSQGLYMAVDTVTLGDLGVFDNAGDNRQTKDHEQGHPLSLFDDIEQRLNGVAFYASLTSTALRNTLRTFLKGMNGGLVLKRLPGKLSLADWQGLAKFLEKGLQLLSTVSHMKEHPLIIHQRISALESGKLHKVLDRIQAVIDFKDSKHENRVVVNQGFDKELDNIRMHYGQLESFLHQVKNMETHGWPSALASSAQVVYYPQLGFLLALPTASVEGEKGSSVLDSFQSLSDTKRHSIFLCDEFGKGTAASDGVGLLTASLQYFLAREQDAPLVVVCTHFQARRVRDTFTEGRLPDGASDSNRATLAPALKALEGFLRNGDCSDLGQVSAFATKWLDPS</sequence>
<evidence type="ECO:0000256" key="3">
    <source>
        <dbReference type="ARBA" id="ARBA00022840"/>
    </source>
</evidence>
<keyword evidence="8" id="KW-1185">Reference proteome</keyword>
<dbReference type="GO" id="GO:0030983">
    <property type="term" value="F:mismatched DNA binding"/>
    <property type="evidence" value="ECO:0007669"/>
    <property type="project" value="InterPro"/>
</dbReference>
<dbReference type="PROSITE" id="PS00486">
    <property type="entry name" value="DNA_MISMATCH_REPAIR_2"/>
    <property type="match status" value="1"/>
</dbReference>
<evidence type="ECO:0000256" key="1">
    <source>
        <dbReference type="ARBA" id="ARBA00006271"/>
    </source>
</evidence>
<evidence type="ECO:0000256" key="2">
    <source>
        <dbReference type="ARBA" id="ARBA00022741"/>
    </source>
</evidence>
<dbReference type="InterPro" id="IPR000432">
    <property type="entry name" value="DNA_mismatch_repair_MutS_C"/>
</dbReference>
<dbReference type="SUPFAM" id="SSF48334">
    <property type="entry name" value="DNA repair protein MutS, domain III"/>
    <property type="match status" value="1"/>
</dbReference>
<dbReference type="PANTHER" id="PTHR11361">
    <property type="entry name" value="DNA MISMATCH REPAIR PROTEIN MUTS FAMILY MEMBER"/>
    <property type="match status" value="1"/>
</dbReference>
<keyword evidence="4" id="KW-0238">DNA-binding</keyword>
<dbReference type="InterPro" id="IPR045076">
    <property type="entry name" value="MutS"/>
</dbReference>
<evidence type="ECO:0000256" key="5">
    <source>
        <dbReference type="SAM" id="MobiDB-lite"/>
    </source>
</evidence>
<organism evidence="7 8">
    <name type="scientific">Dispira parvispora</name>
    <dbReference type="NCBI Taxonomy" id="1520584"/>
    <lineage>
        <taxon>Eukaryota</taxon>
        <taxon>Fungi</taxon>
        <taxon>Fungi incertae sedis</taxon>
        <taxon>Zoopagomycota</taxon>
        <taxon>Kickxellomycotina</taxon>
        <taxon>Dimargaritomycetes</taxon>
        <taxon>Dimargaritales</taxon>
        <taxon>Dimargaritaceae</taxon>
        <taxon>Dispira</taxon>
    </lineage>
</organism>
<dbReference type="Gene3D" id="3.40.50.300">
    <property type="entry name" value="P-loop containing nucleotide triphosphate hydrolases"/>
    <property type="match status" value="1"/>
</dbReference>
<dbReference type="OrthoDB" id="29596at2759"/>
<dbReference type="PANTHER" id="PTHR11361:SF20">
    <property type="entry name" value="MUTS PROTEIN HOMOLOG 5"/>
    <property type="match status" value="1"/>
</dbReference>
<accession>A0A9W8AWA7</accession>
<feature type="domain" description="DNA mismatch repair proteins mutS family" evidence="6">
    <location>
        <begin position="374"/>
        <end position="390"/>
    </location>
</feature>
<protein>
    <submittedName>
        <fullName evidence="7">MutS protein msh5</fullName>
    </submittedName>
</protein>
<feature type="region of interest" description="Disordered" evidence="5">
    <location>
        <begin position="17"/>
        <end position="36"/>
    </location>
</feature>
<dbReference type="InterPro" id="IPR027417">
    <property type="entry name" value="P-loop_NTPase"/>
</dbReference>
<dbReference type="Gene3D" id="1.10.1420.10">
    <property type="match status" value="1"/>
</dbReference>
<evidence type="ECO:0000256" key="4">
    <source>
        <dbReference type="ARBA" id="ARBA00023125"/>
    </source>
</evidence>
<evidence type="ECO:0000313" key="8">
    <source>
        <dbReference type="Proteomes" id="UP001150925"/>
    </source>
</evidence>
<proteinExistence type="inferred from homology"/>
<keyword evidence="2" id="KW-0547">Nucleotide-binding</keyword>